<dbReference type="RefSeq" id="WP_163301251.1">
    <property type="nucleotide sequence ID" value="NZ_JAAGRQ010000015.1"/>
</dbReference>
<proteinExistence type="predicted"/>
<sequence>MTARDRLDNLHRCLEALDAASGWLARSFGQCRDIGGARPYSAEQFDAFETLTSRFARTVDILIHKVYRAVDAMEMEDGGTMLDVINRAHKRGLLDSVERLRDMKDIRNEIAHEYSQNSLEDLFADVVSLTPELLALTDRARIYCAKYSSDRNRP</sequence>
<dbReference type="GO" id="GO:0004540">
    <property type="term" value="F:RNA nuclease activity"/>
    <property type="evidence" value="ECO:0007669"/>
    <property type="project" value="InterPro"/>
</dbReference>
<dbReference type="Proteomes" id="UP000469724">
    <property type="component" value="Unassembled WGS sequence"/>
</dbReference>
<protein>
    <recommendedName>
        <fullName evidence="3">DUF86 domain-containing protein</fullName>
    </recommendedName>
</protein>
<evidence type="ECO:0000313" key="2">
    <source>
        <dbReference type="Proteomes" id="UP000469724"/>
    </source>
</evidence>
<dbReference type="AlphaFoldDB" id="A0A7K3NLX6"/>
<accession>A0A7K3NLX6</accession>
<evidence type="ECO:0008006" key="3">
    <source>
        <dbReference type="Google" id="ProtNLM"/>
    </source>
</evidence>
<name>A0A7K3NLX6_9BACT</name>
<evidence type="ECO:0000313" key="1">
    <source>
        <dbReference type="EMBL" id="NDY56199.1"/>
    </source>
</evidence>
<dbReference type="Gene3D" id="1.20.120.330">
    <property type="entry name" value="Nucleotidyltransferases domain 2"/>
    <property type="match status" value="1"/>
</dbReference>
<dbReference type="SUPFAM" id="SSF81593">
    <property type="entry name" value="Nucleotidyltransferase substrate binding subunit/domain"/>
    <property type="match status" value="1"/>
</dbReference>
<comment type="caution">
    <text evidence="1">The sequence shown here is derived from an EMBL/GenBank/DDBJ whole genome shotgun (WGS) entry which is preliminary data.</text>
</comment>
<dbReference type="GO" id="GO:0016787">
    <property type="term" value="F:hydrolase activity"/>
    <property type="evidence" value="ECO:0007669"/>
    <property type="project" value="UniProtKB-KW"/>
</dbReference>
<dbReference type="GO" id="GO:0110001">
    <property type="term" value="C:toxin-antitoxin complex"/>
    <property type="evidence" value="ECO:0007669"/>
    <property type="project" value="InterPro"/>
</dbReference>
<dbReference type="EMBL" id="JAAGRQ010000015">
    <property type="protein sequence ID" value="NDY56199.1"/>
    <property type="molecule type" value="Genomic_DNA"/>
</dbReference>
<gene>
    <name evidence="1" type="ORF">G3N56_05485</name>
</gene>
<organism evidence="1 2">
    <name type="scientific">Desulfolutivibrio sulfodismutans</name>
    <dbReference type="NCBI Taxonomy" id="63561"/>
    <lineage>
        <taxon>Bacteria</taxon>
        <taxon>Pseudomonadati</taxon>
        <taxon>Thermodesulfobacteriota</taxon>
        <taxon>Desulfovibrionia</taxon>
        <taxon>Desulfovibrionales</taxon>
        <taxon>Desulfovibrionaceae</taxon>
        <taxon>Desulfolutivibrio</taxon>
    </lineage>
</organism>
<reference evidence="1 2" key="1">
    <citation type="submission" date="2020-02" db="EMBL/GenBank/DDBJ databases">
        <title>Comparative genomics of sulfur disproportionating microorganisms.</title>
        <authorList>
            <person name="Ward L.M."/>
            <person name="Bertran E."/>
            <person name="Johnston D.T."/>
        </authorList>
    </citation>
    <scope>NUCLEOTIDE SEQUENCE [LARGE SCALE GENOMIC DNA]</scope>
    <source>
        <strain evidence="1 2">DSM 3696</strain>
    </source>
</reference>
<keyword evidence="2" id="KW-1185">Reference proteome</keyword>